<evidence type="ECO:0000313" key="2">
    <source>
        <dbReference type="Proteomes" id="UP000280271"/>
    </source>
</evidence>
<protein>
    <submittedName>
        <fullName evidence="1">Uncharacterized protein</fullName>
    </submittedName>
</protein>
<organism evidence="1 2">
    <name type="scientific">Acinetobacter chengduensis</name>
    <dbReference type="NCBI Taxonomy" id="2420890"/>
    <lineage>
        <taxon>Bacteria</taxon>
        <taxon>Pseudomonadati</taxon>
        <taxon>Pseudomonadota</taxon>
        <taxon>Gammaproteobacteria</taxon>
        <taxon>Moraxellales</taxon>
        <taxon>Moraxellaceae</taxon>
        <taxon>Acinetobacter</taxon>
    </lineage>
</organism>
<name>A0ABX9TSN9_9GAMM</name>
<reference evidence="1 2" key="1">
    <citation type="submission" date="2018-09" db="EMBL/GenBank/DDBJ databases">
        <title>The draft genome of Acinetobacter sp. strains.</title>
        <authorList>
            <person name="Qin J."/>
            <person name="Feng Y."/>
            <person name="Zong Z."/>
        </authorList>
    </citation>
    <scope>NUCLEOTIDE SEQUENCE [LARGE SCALE GENOMIC DNA]</scope>
    <source>
        <strain evidence="1 2">WCHAc060005</strain>
    </source>
</reference>
<gene>
    <name evidence="1" type="ORF">D9K81_14810</name>
</gene>
<dbReference type="Proteomes" id="UP000280271">
    <property type="component" value="Unassembled WGS sequence"/>
</dbReference>
<dbReference type="EMBL" id="RCHC01000019">
    <property type="protein sequence ID" value="RLL19022.1"/>
    <property type="molecule type" value="Genomic_DNA"/>
</dbReference>
<proteinExistence type="predicted"/>
<comment type="caution">
    <text evidence="1">The sequence shown here is derived from an EMBL/GenBank/DDBJ whole genome shotgun (WGS) entry which is preliminary data.</text>
</comment>
<accession>A0ABX9TSN9</accession>
<evidence type="ECO:0000313" key="1">
    <source>
        <dbReference type="EMBL" id="RLL19022.1"/>
    </source>
</evidence>
<dbReference type="RefSeq" id="WP_121523567.1">
    <property type="nucleotide sequence ID" value="NZ_RCHC01000019.1"/>
</dbReference>
<sequence>MFDIYSQRGDVKGELVLREGDSFVYKNTQIVTENGVEKIPSGQSYMVVIGDREPVDVEFEGEHGAGDGITDAILIEMLIHRNKMLLDAEYTEQRALAIRSLQLALDSLQHNEVA</sequence>
<keyword evidence="2" id="KW-1185">Reference proteome</keyword>